<evidence type="ECO:0000313" key="1">
    <source>
        <dbReference type="EMBL" id="CAE4569971.1"/>
    </source>
</evidence>
<dbReference type="EMBL" id="HBNR01014766">
    <property type="protein sequence ID" value="CAE4569971.1"/>
    <property type="molecule type" value="Transcribed_RNA"/>
</dbReference>
<accession>A0A7S4V0V0</accession>
<organism evidence="1">
    <name type="scientific">Alexandrium monilatum</name>
    <dbReference type="NCBI Taxonomy" id="311494"/>
    <lineage>
        <taxon>Eukaryota</taxon>
        <taxon>Sar</taxon>
        <taxon>Alveolata</taxon>
        <taxon>Dinophyceae</taxon>
        <taxon>Gonyaulacales</taxon>
        <taxon>Pyrocystaceae</taxon>
        <taxon>Alexandrium</taxon>
    </lineage>
</organism>
<sequence>MDFATGMDRARWYFEASRPFRHPQLVAAFGGIFRFRVRSTHGNFSDLNAPLDWITLECASCDSGRGIRLVRFMERLMDWDGSEQVVEVRLSANGLWKRDPRNSGVPFQYAATCEVAAVLTNLSRVAILGDLTRGAEGVAIDDVEVLADLSEQPAYPLECQRGCSCRYDVGNIHPSCC</sequence>
<gene>
    <name evidence="1" type="ORF">AMON00008_LOCUS9590</name>
</gene>
<proteinExistence type="predicted"/>
<dbReference type="AlphaFoldDB" id="A0A7S4V0V0"/>
<name>A0A7S4V0V0_9DINO</name>
<reference evidence="1" key="1">
    <citation type="submission" date="2021-01" db="EMBL/GenBank/DDBJ databases">
        <authorList>
            <person name="Corre E."/>
            <person name="Pelletier E."/>
            <person name="Niang G."/>
            <person name="Scheremetjew M."/>
            <person name="Finn R."/>
            <person name="Kale V."/>
            <person name="Holt S."/>
            <person name="Cochrane G."/>
            <person name="Meng A."/>
            <person name="Brown T."/>
            <person name="Cohen L."/>
        </authorList>
    </citation>
    <scope>NUCLEOTIDE SEQUENCE</scope>
    <source>
        <strain evidence="1">CCMP3105</strain>
    </source>
</reference>
<protein>
    <submittedName>
        <fullName evidence="1">Uncharacterized protein</fullName>
    </submittedName>
</protein>